<dbReference type="RefSeq" id="WP_028529928.1">
    <property type="nucleotide sequence ID" value="NZ_CABLBR010000037.1"/>
</dbReference>
<accession>A0ABY5VD71</accession>
<dbReference type="Gene3D" id="3.90.76.10">
    <property type="entry name" value="Dipeptide-binding Protein, Domain 1"/>
    <property type="match status" value="1"/>
</dbReference>
<dbReference type="InterPro" id="IPR039424">
    <property type="entry name" value="SBP_5"/>
</dbReference>
<keyword evidence="3 4" id="KW-0732">Signal</keyword>
<evidence type="ECO:0000313" key="7">
    <source>
        <dbReference type="Proteomes" id="UP001060164"/>
    </source>
</evidence>
<dbReference type="SUPFAM" id="SSF53850">
    <property type="entry name" value="Periplasmic binding protein-like II"/>
    <property type="match status" value="1"/>
</dbReference>
<sequence length="529" mass="59237">MMKLKSIVSIAVIAAMLCTGLAGCSQKTDSAKSTEESASEAPAETDGTLVFACESKSAINPLVNENEMTDIVFSGLLKYDGNNKPVEDLAESYSYDEETMTYTFKLHDDVKWHDGEDFTVDDVLFTYKLLTEDETLSSSVTSDYKDIESIEKVDDHTVSIKMKAYNVAISNYFTIGILPQHLLEGKDVTTDTFNQNPVGTGRYKFVSWDTAGGTITFESNEEYYDKVPNIKKLIFKPVDNKTTKTSMLQTGEVDLAWLDATFAKTFEGKDGFTITKYKTADFRGVSMNFNRDFWKNNADSVGVLNYAVDKEAIVSSVLDGEGVAAYSPIQLSEMGGNTGADIYTYDTEKFAEEMEKLGWKKGSDGIYERNGQKFEFTVHITDSEEERVDIGKLLAKQLEDAGVKMDIAIDSSWDSTEFDGFVYGEACQYDADQCFKMFTSDGSQNSQKYSNEKVDELLSAARHERDQSVRKELYGEFEEVYAKQPSILLIAYLDGFYVGTSRLKGLDTSRVLGHHARGVMWNVEEWTLE</sequence>
<evidence type="ECO:0000313" key="6">
    <source>
        <dbReference type="EMBL" id="UWP58262.1"/>
    </source>
</evidence>
<name>A0ABY5VD71_9FIRM</name>
<comment type="similarity">
    <text evidence="1">Belongs to the bacterial solute-binding protein 5 family.</text>
</comment>
<evidence type="ECO:0000256" key="4">
    <source>
        <dbReference type="SAM" id="SignalP"/>
    </source>
</evidence>
<evidence type="ECO:0000256" key="3">
    <source>
        <dbReference type="ARBA" id="ARBA00022729"/>
    </source>
</evidence>
<dbReference type="PROSITE" id="PS51257">
    <property type="entry name" value="PROKAR_LIPOPROTEIN"/>
    <property type="match status" value="1"/>
</dbReference>
<dbReference type="Pfam" id="PF00496">
    <property type="entry name" value="SBP_bac_5"/>
    <property type="match status" value="1"/>
</dbReference>
<evidence type="ECO:0000256" key="2">
    <source>
        <dbReference type="ARBA" id="ARBA00022448"/>
    </source>
</evidence>
<dbReference type="Gene3D" id="3.40.190.10">
    <property type="entry name" value="Periplasmic binding protein-like II"/>
    <property type="match status" value="1"/>
</dbReference>
<keyword evidence="7" id="KW-1185">Reference proteome</keyword>
<protein>
    <submittedName>
        <fullName evidence="6">ABC transporter substrate-binding protein</fullName>
    </submittedName>
</protein>
<dbReference type="InterPro" id="IPR000914">
    <property type="entry name" value="SBP_5_dom"/>
</dbReference>
<dbReference type="Gene3D" id="3.10.105.10">
    <property type="entry name" value="Dipeptide-binding Protein, Domain 3"/>
    <property type="match status" value="1"/>
</dbReference>
<feature type="chain" id="PRO_5046604463" evidence="4">
    <location>
        <begin position="25"/>
        <end position="529"/>
    </location>
</feature>
<evidence type="ECO:0000256" key="1">
    <source>
        <dbReference type="ARBA" id="ARBA00005695"/>
    </source>
</evidence>
<gene>
    <name evidence="6" type="ORF">NQ502_12835</name>
</gene>
<feature type="domain" description="Solute-binding protein family 5" evidence="5">
    <location>
        <begin position="84"/>
        <end position="426"/>
    </location>
</feature>
<organism evidence="6 7">
    <name type="scientific">Ruminococcus gauvreauii</name>
    <dbReference type="NCBI Taxonomy" id="438033"/>
    <lineage>
        <taxon>Bacteria</taxon>
        <taxon>Bacillati</taxon>
        <taxon>Bacillota</taxon>
        <taxon>Clostridia</taxon>
        <taxon>Eubacteriales</taxon>
        <taxon>Oscillospiraceae</taxon>
        <taxon>Ruminococcus</taxon>
    </lineage>
</organism>
<keyword evidence="2" id="KW-0813">Transport</keyword>
<dbReference type="EMBL" id="CP102290">
    <property type="protein sequence ID" value="UWP58262.1"/>
    <property type="molecule type" value="Genomic_DNA"/>
</dbReference>
<dbReference type="PANTHER" id="PTHR30290">
    <property type="entry name" value="PERIPLASMIC BINDING COMPONENT OF ABC TRANSPORTER"/>
    <property type="match status" value="1"/>
</dbReference>
<reference evidence="6" key="1">
    <citation type="journal article" date="2022" name="Cell">
        <title>Design, construction, and in vivo augmentation of a complex gut microbiome.</title>
        <authorList>
            <person name="Cheng A.G."/>
            <person name="Ho P.Y."/>
            <person name="Aranda-Diaz A."/>
            <person name="Jain S."/>
            <person name="Yu F.B."/>
            <person name="Meng X."/>
            <person name="Wang M."/>
            <person name="Iakiviak M."/>
            <person name="Nagashima K."/>
            <person name="Zhao A."/>
            <person name="Murugkar P."/>
            <person name="Patil A."/>
            <person name="Atabakhsh K."/>
            <person name="Weakley A."/>
            <person name="Yan J."/>
            <person name="Brumbaugh A.R."/>
            <person name="Higginbottom S."/>
            <person name="Dimas A."/>
            <person name="Shiver A.L."/>
            <person name="Deutschbauer A."/>
            <person name="Neff N."/>
            <person name="Sonnenburg J.L."/>
            <person name="Huang K.C."/>
            <person name="Fischbach M.A."/>
        </authorList>
    </citation>
    <scope>NUCLEOTIDE SEQUENCE</scope>
    <source>
        <strain evidence="6">DSM 19829</strain>
    </source>
</reference>
<evidence type="ECO:0000259" key="5">
    <source>
        <dbReference type="Pfam" id="PF00496"/>
    </source>
</evidence>
<dbReference type="PANTHER" id="PTHR30290:SF9">
    <property type="entry name" value="OLIGOPEPTIDE-BINDING PROTEIN APPA"/>
    <property type="match status" value="1"/>
</dbReference>
<dbReference type="Proteomes" id="UP001060164">
    <property type="component" value="Chromosome"/>
</dbReference>
<dbReference type="InterPro" id="IPR030678">
    <property type="entry name" value="Peptide/Ni-bd"/>
</dbReference>
<feature type="signal peptide" evidence="4">
    <location>
        <begin position="1"/>
        <end position="24"/>
    </location>
</feature>
<dbReference type="PIRSF" id="PIRSF002741">
    <property type="entry name" value="MppA"/>
    <property type="match status" value="1"/>
</dbReference>
<proteinExistence type="inferred from homology"/>